<dbReference type="PANTHER" id="PTHR35812:SF1">
    <property type="entry name" value="LIPOPROTEIN"/>
    <property type="match status" value="1"/>
</dbReference>
<keyword evidence="4" id="KW-1185">Reference proteome</keyword>
<evidence type="ECO:0000313" key="3">
    <source>
        <dbReference type="EMBL" id="OUL57194.1"/>
    </source>
</evidence>
<dbReference type="PANTHER" id="PTHR35812">
    <property type="entry name" value="LIPOPROTEIN"/>
    <property type="match status" value="1"/>
</dbReference>
<dbReference type="RefSeq" id="WP_217895806.1">
    <property type="nucleotide sequence ID" value="NZ_MWPV01000004.1"/>
</dbReference>
<feature type="chain" id="PRO_5012037800" evidence="1">
    <location>
        <begin position="18"/>
        <end position="169"/>
    </location>
</feature>
<reference evidence="3 4" key="1">
    <citation type="submission" date="2017-02" db="EMBL/GenBank/DDBJ databases">
        <title>Pseudoalteromonas ulvae TC14 Genome.</title>
        <authorList>
            <person name="Molmeret M."/>
        </authorList>
    </citation>
    <scope>NUCLEOTIDE SEQUENCE [LARGE SCALE GENOMIC DNA]</scope>
    <source>
        <strain evidence="3">TC14</strain>
    </source>
</reference>
<dbReference type="Pfam" id="PF07603">
    <property type="entry name" value="Lcl_C"/>
    <property type="match status" value="1"/>
</dbReference>
<evidence type="ECO:0000259" key="2">
    <source>
        <dbReference type="Pfam" id="PF07603"/>
    </source>
</evidence>
<proteinExistence type="predicted"/>
<keyword evidence="1" id="KW-0732">Signal</keyword>
<protein>
    <submittedName>
        <fullName evidence="3">Adhesin</fullName>
    </submittedName>
</protein>
<evidence type="ECO:0000313" key="4">
    <source>
        <dbReference type="Proteomes" id="UP000194841"/>
    </source>
</evidence>
<dbReference type="EMBL" id="MWPV01000004">
    <property type="protein sequence ID" value="OUL57194.1"/>
    <property type="molecule type" value="Genomic_DNA"/>
</dbReference>
<dbReference type="InterPro" id="IPR011460">
    <property type="entry name" value="Lcl_C"/>
</dbReference>
<gene>
    <name evidence="3" type="ORF">B1199_13540</name>
</gene>
<dbReference type="AlphaFoldDB" id="A0A244CNM1"/>
<feature type="domain" description="Lcl C-terminal" evidence="2">
    <location>
        <begin position="40"/>
        <end position="166"/>
    </location>
</feature>
<dbReference type="Proteomes" id="UP000194841">
    <property type="component" value="Unassembled WGS sequence"/>
</dbReference>
<name>A0A244CNM1_PSEDV</name>
<organism evidence="3 4">
    <name type="scientific">Pseudoalteromonas ulvae</name>
    <dbReference type="NCBI Taxonomy" id="107327"/>
    <lineage>
        <taxon>Bacteria</taxon>
        <taxon>Pseudomonadati</taxon>
        <taxon>Pseudomonadota</taxon>
        <taxon>Gammaproteobacteria</taxon>
        <taxon>Alteromonadales</taxon>
        <taxon>Pseudoalteromonadaceae</taxon>
        <taxon>Pseudoalteromonas</taxon>
    </lineage>
</organism>
<comment type="caution">
    <text evidence="3">The sequence shown here is derived from an EMBL/GenBank/DDBJ whole genome shotgun (WGS) entry which is preliminary data.</text>
</comment>
<accession>A0A244CNM1</accession>
<feature type="signal peptide" evidence="1">
    <location>
        <begin position="1"/>
        <end position="17"/>
    </location>
</feature>
<evidence type="ECO:0000256" key="1">
    <source>
        <dbReference type="SAM" id="SignalP"/>
    </source>
</evidence>
<sequence length="169" mass="19212">MKFLSVLFMFVCLPTMAQTCYSSDLIPTTDTESFKVNIDGTAEDLRSGLMWMRCSLGQTWQSDSASCSGEPLQMTWQQALLMAKSEVFADYQDWHLPSSKELATLVERSCVDPSINQELFPATVSENYWSNTTGKDMPDHAWAYAFYSGKNNLKRKEADVFVRLVRFAK</sequence>